<dbReference type="Proteomes" id="UP000663920">
    <property type="component" value="Chromosome"/>
</dbReference>
<accession>A0A975CPD6</accession>
<dbReference type="KEGG" id="pcea:J3359_11335"/>
<gene>
    <name evidence="1" type="ORF">J3359_11335</name>
</gene>
<proteinExistence type="predicted"/>
<evidence type="ECO:0000313" key="1">
    <source>
        <dbReference type="EMBL" id="QTE21417.1"/>
    </source>
</evidence>
<sequence>MKIMKIVSILAIILGFSQCGSSKFVENPSFKIEKAFYNNWKGGQAGVSGTKLEIHISNASEVEFESLFFQQIETEVEVSKDKNKTILIGHFSTSTREKRDLILDADPKKELKNTPPNIKKPKFELKENEAVLSYKKGNKLHYFKITEIKKERTSFFPSAKKQ</sequence>
<organism evidence="1 2">
    <name type="scientific">Polaribacter cellanae</name>
    <dbReference type="NCBI Taxonomy" id="2818493"/>
    <lineage>
        <taxon>Bacteria</taxon>
        <taxon>Pseudomonadati</taxon>
        <taxon>Bacteroidota</taxon>
        <taxon>Flavobacteriia</taxon>
        <taxon>Flavobacteriales</taxon>
        <taxon>Flavobacteriaceae</taxon>
    </lineage>
</organism>
<protein>
    <submittedName>
        <fullName evidence="1">Uncharacterized protein</fullName>
    </submittedName>
</protein>
<keyword evidence="2" id="KW-1185">Reference proteome</keyword>
<evidence type="ECO:0000313" key="2">
    <source>
        <dbReference type="Proteomes" id="UP000663920"/>
    </source>
</evidence>
<reference evidence="1 2" key="1">
    <citation type="submission" date="2021-03" db="EMBL/GenBank/DDBJ databases">
        <title>Complete genome of Polaribacter_sp.SM13.</title>
        <authorList>
            <person name="Jeong S.W."/>
            <person name="Bae J.W."/>
        </authorList>
    </citation>
    <scope>NUCLEOTIDE SEQUENCE [LARGE SCALE GENOMIC DNA]</scope>
    <source>
        <strain evidence="1 2">SM13</strain>
    </source>
</reference>
<dbReference type="EMBL" id="CP071869">
    <property type="protein sequence ID" value="QTE21417.1"/>
    <property type="molecule type" value="Genomic_DNA"/>
</dbReference>
<name>A0A975CPD6_9FLAO</name>
<dbReference type="AlphaFoldDB" id="A0A975CPD6"/>